<comment type="caution">
    <text evidence="2">The sequence shown here is derived from an EMBL/GenBank/DDBJ whole genome shotgun (WGS) entry which is preliminary data.</text>
</comment>
<reference evidence="2 3" key="1">
    <citation type="journal article" date="2005" name="Science">
        <title>Genome sequence of Theileria parva, a bovine pathogen that transforms lymphocytes.</title>
        <authorList>
            <person name="Gardner M.J."/>
            <person name="Bishop R."/>
            <person name="Shah T."/>
            <person name="de Villiers E.P."/>
            <person name="Carlton J.M."/>
            <person name="Hall N."/>
            <person name="Ren Q."/>
            <person name="Paulsen I.T."/>
            <person name="Pain A."/>
            <person name="Berriman M."/>
            <person name="Wilson R.J.M."/>
            <person name="Sato S."/>
            <person name="Ralph S.A."/>
            <person name="Mann D.J."/>
            <person name="Xiong Z."/>
            <person name="Shallom S.J."/>
            <person name="Weidman J."/>
            <person name="Jiang L."/>
            <person name="Lynn J."/>
            <person name="Weaver B."/>
            <person name="Shoaibi A."/>
            <person name="Domingo A.R."/>
            <person name="Wasawo D."/>
            <person name="Crabtree J."/>
            <person name="Wortman J.R."/>
            <person name="Haas B."/>
            <person name="Angiuoli S.V."/>
            <person name="Creasy T.H."/>
            <person name="Lu C."/>
            <person name="Suh B."/>
            <person name="Silva J.C."/>
            <person name="Utterback T.R."/>
            <person name="Feldblyum T.V."/>
            <person name="Pertea M."/>
            <person name="Allen J."/>
            <person name="Nierman W.C."/>
            <person name="Taracha E.L.N."/>
            <person name="Salzberg S.L."/>
            <person name="White O.R."/>
            <person name="Fitzhugh H.A."/>
            <person name="Morzaria S."/>
            <person name="Venter J.C."/>
            <person name="Fraser C.M."/>
            <person name="Nene V."/>
        </authorList>
    </citation>
    <scope>NUCLEOTIDE SEQUENCE [LARGE SCALE GENOMIC DNA]</scope>
    <source>
        <strain evidence="2 3">Muguga</strain>
    </source>
</reference>
<feature type="signal peptide" evidence="1">
    <location>
        <begin position="1"/>
        <end position="16"/>
    </location>
</feature>
<name>Q4N0S6_THEPA</name>
<keyword evidence="3" id="KW-1185">Reference proteome</keyword>
<dbReference type="Proteomes" id="UP000001949">
    <property type="component" value="Unassembled WGS sequence"/>
</dbReference>
<dbReference type="EMBL" id="AAGK01000005">
    <property type="protein sequence ID" value="EAN30767.1"/>
    <property type="molecule type" value="Genomic_DNA"/>
</dbReference>
<evidence type="ECO:0000313" key="3">
    <source>
        <dbReference type="Proteomes" id="UP000001949"/>
    </source>
</evidence>
<organism evidence="2 3">
    <name type="scientific">Theileria parva</name>
    <name type="common">East coast fever infection agent</name>
    <dbReference type="NCBI Taxonomy" id="5875"/>
    <lineage>
        <taxon>Eukaryota</taxon>
        <taxon>Sar</taxon>
        <taxon>Alveolata</taxon>
        <taxon>Apicomplexa</taxon>
        <taxon>Aconoidasida</taxon>
        <taxon>Piroplasmida</taxon>
        <taxon>Theileriidae</taxon>
        <taxon>Theileria</taxon>
    </lineage>
</organism>
<gene>
    <name evidence="2" type="ordered locus">TP03_0031</name>
</gene>
<dbReference type="AlphaFoldDB" id="Q4N0S6"/>
<dbReference type="VEuPathDB" id="PiroplasmaDB:TpMuguga_03g00031"/>
<accession>Q4N0S6</accession>
<dbReference type="OMA" id="HPGCYDS"/>
<dbReference type="RefSeq" id="XP_763050.1">
    <property type="nucleotide sequence ID" value="XM_757957.1"/>
</dbReference>
<evidence type="ECO:0000313" key="2">
    <source>
        <dbReference type="EMBL" id="EAN30767.1"/>
    </source>
</evidence>
<dbReference type="GeneID" id="3500002"/>
<sequence>MKLICLILILCKGVDLVRVDEEAEQALLIPVDLRLDGEIGHQIHKLYHPGCYDSYIFSGLRVGHTDIVINNLIRGINLVYFGAKTLVNRRIIHTIIKHELEIVEIVSYHTGVGDKYEYVELIKTPEVSFFIENIKQAVTVNLADLNSLPLYVDTRSHPNGTVEVFVSDIFKAFVMLGVVNYGANLVESTFHNCVYRSTVFKPVEDNKVHVTVTSFLKNGKRNKNYYDINTEANIQGSVVNYVKTTTTYVGNIPEDLG</sequence>
<protein>
    <submittedName>
        <fullName evidence="2">Uncharacterized protein</fullName>
    </submittedName>
</protein>
<dbReference type="eggNOG" id="ENOG502TN3I">
    <property type="taxonomic scope" value="Eukaryota"/>
</dbReference>
<evidence type="ECO:0000256" key="1">
    <source>
        <dbReference type="SAM" id="SignalP"/>
    </source>
</evidence>
<feature type="chain" id="PRO_5004240705" evidence="1">
    <location>
        <begin position="17"/>
        <end position="257"/>
    </location>
</feature>
<dbReference type="KEGG" id="tpv:TP03_0031"/>
<proteinExistence type="predicted"/>
<keyword evidence="1" id="KW-0732">Signal</keyword>
<dbReference type="InParanoid" id="Q4N0S6"/>